<keyword evidence="2" id="KW-0472">Membrane</keyword>
<reference evidence="4" key="1">
    <citation type="journal article" date="2017" name="Nat. Ecol. Evol.">
        <title>Genome expansion and lineage-specific genetic innovations in the forest pathogenic fungi Armillaria.</title>
        <authorList>
            <person name="Sipos G."/>
            <person name="Prasanna A.N."/>
            <person name="Walter M.C."/>
            <person name="O'Connor E."/>
            <person name="Balint B."/>
            <person name="Krizsan K."/>
            <person name="Kiss B."/>
            <person name="Hess J."/>
            <person name="Varga T."/>
            <person name="Slot J."/>
            <person name="Riley R."/>
            <person name="Boka B."/>
            <person name="Rigling D."/>
            <person name="Barry K."/>
            <person name="Lee J."/>
            <person name="Mihaltcheva S."/>
            <person name="LaButti K."/>
            <person name="Lipzen A."/>
            <person name="Waldron R."/>
            <person name="Moloney N.M."/>
            <person name="Sperisen C."/>
            <person name="Kredics L."/>
            <person name="Vagvoelgyi C."/>
            <person name="Patrignani A."/>
            <person name="Fitzpatrick D."/>
            <person name="Nagy I."/>
            <person name="Doyle S."/>
            <person name="Anderson J.B."/>
            <person name="Grigoriev I.V."/>
            <person name="Gueldener U."/>
            <person name="Muensterkoetter M."/>
            <person name="Nagy L.G."/>
        </authorList>
    </citation>
    <scope>NUCLEOTIDE SEQUENCE [LARGE SCALE GENOMIC DNA]</scope>
    <source>
        <strain evidence="4">28-4</strain>
    </source>
</reference>
<evidence type="ECO:0000313" key="3">
    <source>
        <dbReference type="EMBL" id="PBK72407.1"/>
    </source>
</evidence>
<dbReference type="EMBL" id="KZ293422">
    <property type="protein sequence ID" value="PBK72407.1"/>
    <property type="molecule type" value="Genomic_DNA"/>
</dbReference>
<evidence type="ECO:0000313" key="4">
    <source>
        <dbReference type="Proteomes" id="UP000218334"/>
    </source>
</evidence>
<dbReference type="Proteomes" id="UP000218334">
    <property type="component" value="Unassembled WGS sequence"/>
</dbReference>
<organism evidence="3 4">
    <name type="scientific">Armillaria solidipes</name>
    <dbReference type="NCBI Taxonomy" id="1076256"/>
    <lineage>
        <taxon>Eukaryota</taxon>
        <taxon>Fungi</taxon>
        <taxon>Dikarya</taxon>
        <taxon>Basidiomycota</taxon>
        <taxon>Agaricomycotina</taxon>
        <taxon>Agaricomycetes</taxon>
        <taxon>Agaricomycetidae</taxon>
        <taxon>Agaricales</taxon>
        <taxon>Marasmiineae</taxon>
        <taxon>Physalacriaceae</taxon>
        <taxon>Armillaria</taxon>
    </lineage>
</organism>
<feature type="compositionally biased region" description="Basic and acidic residues" evidence="1">
    <location>
        <begin position="277"/>
        <end position="291"/>
    </location>
</feature>
<protein>
    <recommendedName>
        <fullName evidence="5">TNFR-Cys domain-containing protein</fullName>
    </recommendedName>
</protein>
<proteinExistence type="predicted"/>
<feature type="transmembrane region" description="Helical" evidence="2">
    <location>
        <begin position="233"/>
        <end position="263"/>
    </location>
</feature>
<name>A0A2H3C6H8_9AGAR</name>
<evidence type="ECO:0000256" key="1">
    <source>
        <dbReference type="SAM" id="MobiDB-lite"/>
    </source>
</evidence>
<keyword evidence="4" id="KW-1185">Reference proteome</keyword>
<sequence length="315" mass="34839">MTYSRPHWGWFLCLFVLSLPLFFGLFFGLNYKEIIRNGWPLTTCTVNNATLSTRYCCYSDCSPSCFASTPNGATTCGDLINQVNGGYSPAACAANSSVCPEAIGTICDGGYRCCNQCCSTCQSCTTSCPTSSSSCSQSCTTSPCNCYCCSSTYHCQCTLRCPTCYSVNLIMSYSPYNGYTQSNVPYSQDFSQDSSKAEAFLANHPVNSTSKCYYNPKSLTELSLDVSFTAWKWAVSVIFGMIPILFALGFTMFHFCCYPVYAIGRRLQRGRRRDSGKRRAEHVAEDAESRPAEIANDLNVDKNQDEAPPPYEKER</sequence>
<gene>
    <name evidence="3" type="ORF">ARMSODRAFT_1002516</name>
</gene>
<keyword evidence="2" id="KW-1133">Transmembrane helix</keyword>
<dbReference type="AlphaFoldDB" id="A0A2H3C6H8"/>
<keyword evidence="2" id="KW-0812">Transmembrane</keyword>
<feature type="region of interest" description="Disordered" evidence="1">
    <location>
        <begin position="271"/>
        <end position="315"/>
    </location>
</feature>
<feature type="transmembrane region" description="Helical" evidence="2">
    <location>
        <begin position="7"/>
        <end position="29"/>
    </location>
</feature>
<feature type="compositionally biased region" description="Basic and acidic residues" evidence="1">
    <location>
        <begin position="299"/>
        <end position="315"/>
    </location>
</feature>
<evidence type="ECO:0008006" key="5">
    <source>
        <dbReference type="Google" id="ProtNLM"/>
    </source>
</evidence>
<evidence type="ECO:0000256" key="2">
    <source>
        <dbReference type="SAM" id="Phobius"/>
    </source>
</evidence>
<accession>A0A2H3C6H8</accession>